<dbReference type="STRING" id="1314782.A0A165TYW3"/>
<dbReference type="PROSITE" id="PS01360">
    <property type="entry name" value="ZF_MYND_1"/>
    <property type="match status" value="1"/>
</dbReference>
<organism evidence="6 7">
    <name type="scientific">Neolentinus lepideus HHB14362 ss-1</name>
    <dbReference type="NCBI Taxonomy" id="1314782"/>
    <lineage>
        <taxon>Eukaryota</taxon>
        <taxon>Fungi</taxon>
        <taxon>Dikarya</taxon>
        <taxon>Basidiomycota</taxon>
        <taxon>Agaricomycotina</taxon>
        <taxon>Agaricomycetes</taxon>
        <taxon>Gloeophyllales</taxon>
        <taxon>Gloeophyllaceae</taxon>
        <taxon>Neolentinus</taxon>
    </lineage>
</organism>
<dbReference type="SUPFAM" id="SSF144232">
    <property type="entry name" value="HIT/MYND zinc finger-like"/>
    <property type="match status" value="1"/>
</dbReference>
<evidence type="ECO:0000256" key="1">
    <source>
        <dbReference type="ARBA" id="ARBA00022723"/>
    </source>
</evidence>
<dbReference type="PANTHER" id="PTHR10237">
    <property type="entry name" value="DEFORMED EPIDERMAL AUTOREGULATORY FACTOR 1 HOMOLOG SUPPRESSIN"/>
    <property type="match status" value="1"/>
</dbReference>
<dbReference type="Pfam" id="PF01753">
    <property type="entry name" value="zf-MYND"/>
    <property type="match status" value="1"/>
</dbReference>
<keyword evidence="3" id="KW-0862">Zinc</keyword>
<keyword evidence="1" id="KW-0479">Metal-binding</keyword>
<accession>A0A165TYW3</accession>
<keyword evidence="2 4" id="KW-0863">Zinc-finger</keyword>
<evidence type="ECO:0000313" key="6">
    <source>
        <dbReference type="EMBL" id="KZT27380.1"/>
    </source>
</evidence>
<dbReference type="InterPro" id="IPR024119">
    <property type="entry name" value="TF_DEAF-1"/>
</dbReference>
<proteinExistence type="predicted"/>
<evidence type="ECO:0000259" key="5">
    <source>
        <dbReference type="PROSITE" id="PS50865"/>
    </source>
</evidence>
<dbReference type="AlphaFoldDB" id="A0A165TYW3"/>
<keyword evidence="7" id="KW-1185">Reference proteome</keyword>
<evidence type="ECO:0000313" key="7">
    <source>
        <dbReference type="Proteomes" id="UP000076761"/>
    </source>
</evidence>
<feature type="domain" description="MYND-type" evidence="5">
    <location>
        <begin position="272"/>
        <end position="311"/>
    </location>
</feature>
<dbReference type="EMBL" id="KV425562">
    <property type="protein sequence ID" value="KZT27380.1"/>
    <property type="molecule type" value="Genomic_DNA"/>
</dbReference>
<dbReference type="Proteomes" id="UP000076761">
    <property type="component" value="Unassembled WGS sequence"/>
</dbReference>
<evidence type="ECO:0000256" key="4">
    <source>
        <dbReference type="PROSITE-ProRule" id="PRU00134"/>
    </source>
</evidence>
<reference evidence="6 7" key="1">
    <citation type="journal article" date="2016" name="Mol. Biol. Evol.">
        <title>Comparative Genomics of Early-Diverging Mushroom-Forming Fungi Provides Insights into the Origins of Lignocellulose Decay Capabilities.</title>
        <authorList>
            <person name="Nagy L.G."/>
            <person name="Riley R."/>
            <person name="Tritt A."/>
            <person name="Adam C."/>
            <person name="Daum C."/>
            <person name="Floudas D."/>
            <person name="Sun H."/>
            <person name="Yadav J.S."/>
            <person name="Pangilinan J."/>
            <person name="Larsson K.H."/>
            <person name="Matsuura K."/>
            <person name="Barry K."/>
            <person name="Labutti K."/>
            <person name="Kuo R."/>
            <person name="Ohm R.A."/>
            <person name="Bhattacharya S.S."/>
            <person name="Shirouzu T."/>
            <person name="Yoshinaga Y."/>
            <person name="Martin F.M."/>
            <person name="Grigoriev I.V."/>
            <person name="Hibbett D.S."/>
        </authorList>
    </citation>
    <scope>NUCLEOTIDE SEQUENCE [LARGE SCALE GENOMIC DNA]</scope>
    <source>
        <strain evidence="6 7">HHB14362 ss-1</strain>
    </source>
</reference>
<name>A0A165TYW3_9AGAM</name>
<sequence>MEDLASAFSGLPYFNPMMMINRSGTCATTKLTQCTGFGVYQLDISAKFDQDPEGVPDLTKEDFLARKQVVDEVAAWVDAHQNKEPQVIYKNEWVPILYQYEVVKGSAKRNRDWGHLIFTDLTLKRYLLVMCFGEPTCGCGNPFHHDYDAIVKWHADRFMSLLKYIHHEDPKPLWVRATYTTTPKRSLDPDFLNSLEGPKDGTKTSPPIFHITAENFVPSLLSSEIEKIDNLRSQSSKKRPPSSVMAAVLGKKEDRPAMKAFTAANEKNPRQCAYCEKVGTHDMPRCGRCKLVRYCSPECQKQAWPNHKVFCKKAKTESK</sequence>
<dbReference type="Gene3D" id="6.10.140.2220">
    <property type="match status" value="1"/>
</dbReference>
<gene>
    <name evidence="6" type="ORF">NEOLEDRAFT_1130917</name>
</gene>
<dbReference type="PROSITE" id="PS50865">
    <property type="entry name" value="ZF_MYND_2"/>
    <property type="match status" value="1"/>
</dbReference>
<dbReference type="GO" id="GO:0005634">
    <property type="term" value="C:nucleus"/>
    <property type="evidence" value="ECO:0007669"/>
    <property type="project" value="TreeGrafter"/>
</dbReference>
<protein>
    <recommendedName>
        <fullName evidence="5">MYND-type domain-containing protein</fullName>
    </recommendedName>
</protein>
<evidence type="ECO:0000256" key="2">
    <source>
        <dbReference type="ARBA" id="ARBA00022771"/>
    </source>
</evidence>
<evidence type="ECO:0000256" key="3">
    <source>
        <dbReference type="ARBA" id="ARBA00022833"/>
    </source>
</evidence>
<dbReference type="InParanoid" id="A0A165TYW3"/>
<dbReference type="InterPro" id="IPR002893">
    <property type="entry name" value="Znf_MYND"/>
</dbReference>
<dbReference type="PANTHER" id="PTHR10237:SF14">
    <property type="entry name" value="MYND-TYPE DOMAIN-CONTAINING PROTEIN"/>
    <property type="match status" value="1"/>
</dbReference>
<dbReference type="GO" id="GO:0008270">
    <property type="term" value="F:zinc ion binding"/>
    <property type="evidence" value="ECO:0007669"/>
    <property type="project" value="UniProtKB-KW"/>
</dbReference>
<dbReference type="GO" id="GO:0000981">
    <property type="term" value="F:DNA-binding transcription factor activity, RNA polymerase II-specific"/>
    <property type="evidence" value="ECO:0007669"/>
    <property type="project" value="TreeGrafter"/>
</dbReference>
<dbReference type="OrthoDB" id="341421at2759"/>